<keyword evidence="10" id="KW-1185">Reference proteome</keyword>
<organism evidence="9 10">
    <name type="scientific">Rehmannia glutinosa</name>
    <name type="common">Chinese foxglove</name>
    <dbReference type="NCBI Taxonomy" id="99300"/>
    <lineage>
        <taxon>Eukaryota</taxon>
        <taxon>Viridiplantae</taxon>
        <taxon>Streptophyta</taxon>
        <taxon>Embryophyta</taxon>
        <taxon>Tracheophyta</taxon>
        <taxon>Spermatophyta</taxon>
        <taxon>Magnoliopsida</taxon>
        <taxon>eudicotyledons</taxon>
        <taxon>Gunneridae</taxon>
        <taxon>Pentapetalae</taxon>
        <taxon>asterids</taxon>
        <taxon>lamiids</taxon>
        <taxon>Lamiales</taxon>
        <taxon>Orobanchaceae</taxon>
        <taxon>Rehmannieae</taxon>
        <taxon>Rehmannia</taxon>
    </lineage>
</organism>
<dbReference type="PANTHER" id="PTHR16223">
    <property type="entry name" value="TRANSCRIPTION FACTOR BHLH83-RELATED"/>
    <property type="match status" value="1"/>
</dbReference>
<evidence type="ECO:0000256" key="6">
    <source>
        <dbReference type="SAM" id="Coils"/>
    </source>
</evidence>
<dbReference type="InterPro" id="IPR045843">
    <property type="entry name" value="IND-like"/>
</dbReference>
<evidence type="ECO:0000256" key="1">
    <source>
        <dbReference type="ARBA" id="ARBA00004123"/>
    </source>
</evidence>
<dbReference type="PANTHER" id="PTHR16223:SF279">
    <property type="entry name" value="TRANSCRIPTION FACTOR BHLH122"/>
    <property type="match status" value="1"/>
</dbReference>
<keyword evidence="2" id="KW-0805">Transcription regulation</keyword>
<comment type="caution">
    <text evidence="9">The sequence shown here is derived from an EMBL/GenBank/DDBJ whole genome shotgun (WGS) entry which is preliminary data.</text>
</comment>
<dbReference type="InterPro" id="IPR036638">
    <property type="entry name" value="HLH_DNA-bd_sf"/>
</dbReference>
<gene>
    <name evidence="9" type="ORF">DH2020_020841</name>
</gene>
<evidence type="ECO:0000256" key="2">
    <source>
        <dbReference type="ARBA" id="ARBA00023015"/>
    </source>
</evidence>
<dbReference type="SUPFAM" id="SSF47459">
    <property type="entry name" value="HLH, helix-loop-helix DNA-binding domain"/>
    <property type="match status" value="1"/>
</dbReference>
<dbReference type="EMBL" id="JABTTQ020000012">
    <property type="protein sequence ID" value="KAK6144021.1"/>
    <property type="molecule type" value="Genomic_DNA"/>
</dbReference>
<evidence type="ECO:0000256" key="7">
    <source>
        <dbReference type="SAM" id="MobiDB-lite"/>
    </source>
</evidence>
<keyword evidence="5" id="KW-0539">Nucleus</keyword>
<evidence type="ECO:0000256" key="3">
    <source>
        <dbReference type="ARBA" id="ARBA00023125"/>
    </source>
</evidence>
<dbReference type="Gene3D" id="4.10.280.10">
    <property type="entry name" value="Helix-loop-helix DNA-binding domain"/>
    <property type="match status" value="1"/>
</dbReference>
<accession>A0ABR0W8Q0</accession>
<feature type="coiled-coil region" evidence="6">
    <location>
        <begin position="280"/>
        <end position="307"/>
    </location>
</feature>
<protein>
    <recommendedName>
        <fullName evidence="8">BHLH domain-containing protein</fullName>
    </recommendedName>
</protein>
<name>A0ABR0W8Q0_REHGL</name>
<reference evidence="9 10" key="1">
    <citation type="journal article" date="2021" name="Comput. Struct. Biotechnol. J.">
        <title>De novo genome assembly of the potent medicinal plant Rehmannia glutinosa using nanopore technology.</title>
        <authorList>
            <person name="Ma L."/>
            <person name="Dong C."/>
            <person name="Song C."/>
            <person name="Wang X."/>
            <person name="Zheng X."/>
            <person name="Niu Y."/>
            <person name="Chen S."/>
            <person name="Feng W."/>
        </authorList>
    </citation>
    <scope>NUCLEOTIDE SEQUENCE [LARGE SCALE GENOMIC DNA]</scope>
    <source>
        <strain evidence="9">DH-2019</strain>
    </source>
</reference>
<dbReference type="PROSITE" id="PS50888">
    <property type="entry name" value="BHLH"/>
    <property type="match status" value="1"/>
</dbReference>
<feature type="compositionally biased region" description="Polar residues" evidence="7">
    <location>
        <begin position="69"/>
        <end position="80"/>
    </location>
</feature>
<keyword evidence="3" id="KW-0238">DNA-binding</keyword>
<dbReference type="Pfam" id="PF00010">
    <property type="entry name" value="HLH"/>
    <property type="match status" value="1"/>
</dbReference>
<dbReference type="CDD" id="cd11393">
    <property type="entry name" value="bHLH_AtbHLH_like"/>
    <property type="match status" value="1"/>
</dbReference>
<evidence type="ECO:0000256" key="4">
    <source>
        <dbReference type="ARBA" id="ARBA00023163"/>
    </source>
</evidence>
<keyword evidence="4" id="KW-0804">Transcription</keyword>
<comment type="subcellular location">
    <subcellularLocation>
        <location evidence="1">Nucleus</location>
    </subcellularLocation>
</comment>
<sequence length="312" mass="34899">MGSGLTRYRSAPSSYFSSLLDNTNNKDGIFGQDDFEQLLNPRICSPETQRIFARFMNSGDAIQENCSQNTTIPSQSQLNSRVLPPRTDKKRRRQRHDYSPVSQTMYQSHNKSEAENSAMGSNFGRELGSINLNRGAQVKVEGHSLVRHSSSPAGLFDSINIENGMIDSISGFGAKGIAENKPSDGQLDEDRGIPGFPWGDSTFLSDDFLKGLAEDDKTLSAVENMLQDSVPCKIRAKRGFATHPRSIAERVRRTKISERIRKLQELVPNMDKQTNTSDMLDLAVDYIKDLQRQLKKLSDNRAKCSCSNKRET</sequence>
<dbReference type="InterPro" id="IPR045239">
    <property type="entry name" value="bHLH95_bHLH"/>
</dbReference>
<evidence type="ECO:0000313" key="9">
    <source>
        <dbReference type="EMBL" id="KAK6144021.1"/>
    </source>
</evidence>
<feature type="domain" description="BHLH" evidence="8">
    <location>
        <begin position="240"/>
        <end position="290"/>
    </location>
</feature>
<feature type="region of interest" description="Disordered" evidence="7">
    <location>
        <begin position="69"/>
        <end position="119"/>
    </location>
</feature>
<dbReference type="InterPro" id="IPR011598">
    <property type="entry name" value="bHLH_dom"/>
</dbReference>
<evidence type="ECO:0000259" key="8">
    <source>
        <dbReference type="PROSITE" id="PS50888"/>
    </source>
</evidence>
<feature type="compositionally biased region" description="Polar residues" evidence="7">
    <location>
        <begin position="100"/>
        <end position="109"/>
    </location>
</feature>
<proteinExistence type="predicted"/>
<dbReference type="SMART" id="SM00353">
    <property type="entry name" value="HLH"/>
    <property type="match status" value="1"/>
</dbReference>
<evidence type="ECO:0000313" key="10">
    <source>
        <dbReference type="Proteomes" id="UP001318860"/>
    </source>
</evidence>
<keyword evidence="6" id="KW-0175">Coiled coil</keyword>
<evidence type="ECO:0000256" key="5">
    <source>
        <dbReference type="ARBA" id="ARBA00023242"/>
    </source>
</evidence>
<dbReference type="Proteomes" id="UP001318860">
    <property type="component" value="Unassembled WGS sequence"/>
</dbReference>